<feature type="transmembrane region" description="Helical" evidence="7">
    <location>
        <begin position="152"/>
        <end position="171"/>
    </location>
</feature>
<evidence type="ECO:0000313" key="10">
    <source>
        <dbReference type="Proteomes" id="UP000276128"/>
    </source>
</evidence>
<proteinExistence type="predicted"/>
<comment type="subcellular location">
    <subcellularLocation>
        <location evidence="1">Cell membrane</location>
        <topology evidence="1">Multi-pass membrane protein</topology>
    </subcellularLocation>
</comment>
<comment type="caution">
    <text evidence="9">The sequence shown here is derived from an EMBL/GenBank/DDBJ whole genome shotgun (WGS) entry which is preliminary data.</text>
</comment>
<feature type="transmembrane region" description="Helical" evidence="7">
    <location>
        <begin position="58"/>
        <end position="76"/>
    </location>
</feature>
<gene>
    <name evidence="9" type="ORF">EJQ19_02835</name>
</gene>
<organism evidence="9 10">
    <name type="scientific">Paenibacillus whitsoniae</name>
    <dbReference type="NCBI Taxonomy" id="2496558"/>
    <lineage>
        <taxon>Bacteria</taxon>
        <taxon>Bacillati</taxon>
        <taxon>Bacillota</taxon>
        <taxon>Bacilli</taxon>
        <taxon>Bacillales</taxon>
        <taxon>Paenibacillaceae</taxon>
        <taxon>Paenibacillus</taxon>
    </lineage>
</organism>
<evidence type="ECO:0000256" key="6">
    <source>
        <dbReference type="ARBA" id="ARBA00023136"/>
    </source>
</evidence>
<dbReference type="PANTHER" id="PTHR14969">
    <property type="entry name" value="SPHINGOSINE-1-PHOSPHATE PHOSPHOHYDROLASE"/>
    <property type="match status" value="1"/>
</dbReference>
<dbReference type="GO" id="GO:0016787">
    <property type="term" value="F:hydrolase activity"/>
    <property type="evidence" value="ECO:0007669"/>
    <property type="project" value="UniProtKB-KW"/>
</dbReference>
<evidence type="ECO:0000256" key="4">
    <source>
        <dbReference type="ARBA" id="ARBA00022801"/>
    </source>
</evidence>
<reference evidence="9 10" key="1">
    <citation type="submission" date="2018-12" db="EMBL/GenBank/DDBJ databases">
        <title>Bacillus ochoae sp. nov., Paenibacillus whitsoniae sp. nov., Paenibacillus spiritus sp. nov. Isolated from the Mars Exploration Rover during spacecraft assembly.</title>
        <authorList>
            <person name="Seuylemezian A."/>
            <person name="Vaishampayan P."/>
        </authorList>
    </citation>
    <scope>NUCLEOTIDE SEQUENCE [LARGE SCALE GENOMIC DNA]</scope>
    <source>
        <strain evidence="9 10">MER 54</strain>
    </source>
</reference>
<evidence type="ECO:0000256" key="1">
    <source>
        <dbReference type="ARBA" id="ARBA00004651"/>
    </source>
</evidence>
<keyword evidence="6 7" id="KW-0472">Membrane</keyword>
<dbReference type="SUPFAM" id="SSF48317">
    <property type="entry name" value="Acid phosphatase/Vanadium-dependent haloperoxidase"/>
    <property type="match status" value="1"/>
</dbReference>
<feature type="transmembrane region" description="Helical" evidence="7">
    <location>
        <begin position="26"/>
        <end position="52"/>
    </location>
</feature>
<dbReference type="InterPro" id="IPR036938">
    <property type="entry name" value="PAP2/HPO_sf"/>
</dbReference>
<dbReference type="Proteomes" id="UP000276128">
    <property type="component" value="Unassembled WGS sequence"/>
</dbReference>
<dbReference type="EMBL" id="RXHU01000011">
    <property type="protein sequence ID" value="RTE11237.1"/>
    <property type="molecule type" value="Genomic_DNA"/>
</dbReference>
<keyword evidence="2" id="KW-1003">Cell membrane</keyword>
<evidence type="ECO:0000259" key="8">
    <source>
        <dbReference type="SMART" id="SM00014"/>
    </source>
</evidence>
<evidence type="ECO:0000256" key="2">
    <source>
        <dbReference type="ARBA" id="ARBA00022475"/>
    </source>
</evidence>
<evidence type="ECO:0000256" key="7">
    <source>
        <dbReference type="SAM" id="Phobius"/>
    </source>
</evidence>
<keyword evidence="3 7" id="KW-0812">Transmembrane</keyword>
<feature type="domain" description="Phosphatidic acid phosphatase type 2/haloperoxidase" evidence="8">
    <location>
        <begin position="58"/>
        <end position="168"/>
    </location>
</feature>
<keyword evidence="10" id="KW-1185">Reference proteome</keyword>
<dbReference type="SMART" id="SM00014">
    <property type="entry name" value="acidPPc"/>
    <property type="match status" value="1"/>
</dbReference>
<keyword evidence="4" id="KW-0378">Hydrolase</keyword>
<keyword evidence="5 7" id="KW-1133">Transmembrane helix</keyword>
<name>A0A430JJE8_9BACL</name>
<protein>
    <submittedName>
        <fullName evidence="9">Phosphatase PAP2 family protein</fullName>
    </submittedName>
</protein>
<dbReference type="InterPro" id="IPR000326">
    <property type="entry name" value="PAP2/HPO"/>
</dbReference>
<dbReference type="RefSeq" id="WP_126139688.1">
    <property type="nucleotide sequence ID" value="NZ_RXHU01000011.1"/>
</dbReference>
<accession>A0A430JJE8</accession>
<dbReference type="AlphaFoldDB" id="A0A430JJE8"/>
<evidence type="ECO:0000256" key="3">
    <source>
        <dbReference type="ARBA" id="ARBA00022692"/>
    </source>
</evidence>
<dbReference type="Pfam" id="PF01569">
    <property type="entry name" value="PAP2"/>
    <property type="match status" value="1"/>
</dbReference>
<dbReference type="OrthoDB" id="9789113at2"/>
<evidence type="ECO:0000256" key="5">
    <source>
        <dbReference type="ARBA" id="ARBA00022989"/>
    </source>
</evidence>
<dbReference type="GO" id="GO:0005886">
    <property type="term" value="C:plasma membrane"/>
    <property type="evidence" value="ECO:0007669"/>
    <property type="project" value="UniProtKB-SubCell"/>
</dbReference>
<dbReference type="Gene3D" id="1.20.144.10">
    <property type="entry name" value="Phosphatidic acid phosphatase type 2/haloperoxidase"/>
    <property type="match status" value="1"/>
</dbReference>
<evidence type="ECO:0000313" key="9">
    <source>
        <dbReference type="EMBL" id="RTE11237.1"/>
    </source>
</evidence>
<dbReference type="PANTHER" id="PTHR14969:SF62">
    <property type="entry name" value="DECAPRENYLPHOSPHORYL-5-PHOSPHORIBOSE PHOSPHATASE RV3807C-RELATED"/>
    <property type="match status" value="1"/>
</dbReference>
<sequence length="174" mass="19574">MQWLRRVDYSLFTWCNQRVNHIALDWLLGLITHMGGATFTILCSVVIVWLAPHTWGPVGLQCLAALTFSHVIAFLIKKKMRRKRPFHALQQVKVGRFPLKDYSFPSGHTTAIFAIVTPFLFLASQGVALFLIVFAGMVAFSRVYWGYHYPTDCVAGATIGMGSALLIVYMTNSF</sequence>